<dbReference type="GO" id="GO:0005524">
    <property type="term" value="F:ATP binding"/>
    <property type="evidence" value="ECO:0007669"/>
    <property type="project" value="InterPro"/>
</dbReference>
<dbReference type="Gene3D" id="2.60.40.1180">
    <property type="entry name" value="Golgi alpha-mannosidase II"/>
    <property type="match status" value="1"/>
</dbReference>
<dbReference type="PANTHER" id="PTHR10357">
    <property type="entry name" value="ALPHA-AMYLASE FAMILY MEMBER"/>
    <property type="match status" value="1"/>
</dbReference>
<dbReference type="Pfam" id="PF07973">
    <property type="entry name" value="tRNA_SAD"/>
    <property type="match status" value="1"/>
</dbReference>
<gene>
    <name evidence="5" type="ORF">PRLR5076_20710</name>
</gene>
<dbReference type="InterPro" id="IPR017853">
    <property type="entry name" value="GH"/>
</dbReference>
<dbReference type="InterPro" id="IPR012947">
    <property type="entry name" value="tRNA_SAD"/>
</dbReference>
<keyword evidence="6" id="KW-1185">Reference proteome</keyword>
<dbReference type="GeneID" id="72466742"/>
<dbReference type="GO" id="GO:0009313">
    <property type="term" value="P:oligosaccharide catabolic process"/>
    <property type="evidence" value="ECO:0007669"/>
    <property type="project" value="TreeGrafter"/>
</dbReference>
<reference evidence="5" key="1">
    <citation type="journal article" date="2022" name="Int. J. Syst. Evol. Microbiol.">
        <title>Prevotella lacticifex sp. nov., isolated from the rumen of cows.</title>
        <authorList>
            <person name="Shinkai T."/>
            <person name="Ikeyama N."/>
            <person name="Kumagai M."/>
            <person name="Ohmori H."/>
            <person name="Sakamoto M."/>
            <person name="Ohkuma M."/>
            <person name="Mitsumori M."/>
        </authorList>
    </citation>
    <scope>NUCLEOTIDE SEQUENCE</scope>
    <source>
        <strain evidence="5">R5076</strain>
    </source>
</reference>
<dbReference type="GO" id="GO:0004812">
    <property type="term" value="F:aminoacyl-tRNA ligase activity"/>
    <property type="evidence" value="ECO:0007669"/>
    <property type="project" value="InterPro"/>
</dbReference>
<dbReference type="Gene3D" id="3.20.20.80">
    <property type="entry name" value="Glycosidases"/>
    <property type="match status" value="2"/>
</dbReference>
<dbReference type="Gene3D" id="3.30.980.10">
    <property type="entry name" value="Threonyl-trna Synthetase, Chain A, domain 2"/>
    <property type="match status" value="1"/>
</dbReference>
<dbReference type="Proteomes" id="UP000825483">
    <property type="component" value="Unassembled WGS sequence"/>
</dbReference>
<proteinExistence type="predicted"/>
<protein>
    <submittedName>
        <fullName evidence="5">Alpha-amylase</fullName>
    </submittedName>
</protein>
<dbReference type="SMART" id="SM00863">
    <property type="entry name" value="tRNA_SAD"/>
    <property type="match status" value="1"/>
</dbReference>
<name>A0A9R1CYM2_9BACT</name>
<evidence type="ECO:0000256" key="1">
    <source>
        <dbReference type="ARBA" id="ARBA00022723"/>
    </source>
</evidence>
<dbReference type="EMBL" id="BPUB01000002">
    <property type="protein sequence ID" value="GJG59220.1"/>
    <property type="molecule type" value="Genomic_DNA"/>
</dbReference>
<evidence type="ECO:0000259" key="4">
    <source>
        <dbReference type="SMART" id="SM00863"/>
    </source>
</evidence>
<dbReference type="PANTHER" id="PTHR10357:SF205">
    <property type="entry name" value="O-GLYCOSYL HYDROLASE FAMILY 13"/>
    <property type="match status" value="1"/>
</dbReference>
<dbReference type="InterPro" id="IPR013780">
    <property type="entry name" value="Glyco_hydro_b"/>
</dbReference>
<dbReference type="InterPro" id="IPR006047">
    <property type="entry name" value="GH13_cat_dom"/>
</dbReference>
<dbReference type="SUPFAM" id="SSF51445">
    <property type="entry name" value="(Trans)glycosidases"/>
    <property type="match status" value="1"/>
</dbReference>
<sequence>MKTKIIIYQIFTRLFGNRKTTRKEWGTLAENGVGKMNDIQSAQLRQMRRLGITHVWYTGIIRHATDTDYTQFGIPSQNPQVVKGIAGSPYAIVDYYDVDPDLAVSVPDRMSEFEALVARTHDAGLKVIIDFVPNHVARQYHSICKPADIEDLGESDDTGKHFDPQNNFYYCPGETLDTSGFNSQHPTVGAQQQYFERPAKCTGNDRFDSHPQQNDWYETVKLNYGIDYTDAGGRSYHYDPTPNTWKKMTEILLFWAGKGIDGFRCDMAEMVPHEFWEYATNIVKQIYPNIIFIGEVYDTNQYKTYVASGFDYLYDKVGMYDCLRAVTCHQRPASSITHEWQLTDDIGSHMLYFLENHDEQRLASDFFAGNGMKGIPALIVATMLKSNPMMVYAGQEFGERAMDKEGFSGRDGRTTIFDYWTVESLYHGYWNRGGMTPTEHRLEEKYAKILSLANKEKAISEGQTFDLMYVNGSSEIFSPQTEYAFMRKYHNEVLFIVVNFADSEAHSEVRIPVHAFDFLHLPEKQVEAIDLLSGETQRFDLKKDGSLPVDVSAYSGRIYKFNIMNDNQYVLNTHNKDEFPPAHTAEHLLNQLMIRMFGCQRSNNAHIERKKSKISYIVDHKPSRKEEKMIEDEMNRLIQLDMPVTYEFVDRNHIPEGVSLSKLPDDASETIRLVRIGDYDVCPCLGKHVRSTSQIGRFVLLGTNWDEQTHNFRIRFKVIQ</sequence>
<evidence type="ECO:0000313" key="6">
    <source>
        <dbReference type="Proteomes" id="UP000825483"/>
    </source>
</evidence>
<dbReference type="Pfam" id="PF00128">
    <property type="entry name" value="Alpha-amylase"/>
    <property type="match status" value="1"/>
</dbReference>
<dbReference type="RefSeq" id="WP_223925752.1">
    <property type="nucleotide sequence ID" value="NZ_BPTU01000001.1"/>
</dbReference>
<keyword evidence="1" id="KW-0479">Metal-binding</keyword>
<keyword evidence="2" id="KW-0862">Zinc</keyword>
<comment type="caution">
    <text evidence="5">The sequence shown here is derived from an EMBL/GenBank/DDBJ whole genome shotgun (WGS) entry which is preliminary data.</text>
</comment>
<dbReference type="SUPFAM" id="SSF55186">
    <property type="entry name" value="ThrRS/AlaRS common domain"/>
    <property type="match status" value="1"/>
</dbReference>
<dbReference type="SUPFAM" id="SSF51011">
    <property type="entry name" value="Glycosyl hydrolase domain"/>
    <property type="match status" value="1"/>
</dbReference>
<evidence type="ECO:0000256" key="2">
    <source>
        <dbReference type="ARBA" id="ARBA00022833"/>
    </source>
</evidence>
<dbReference type="GO" id="GO:0043039">
    <property type="term" value="P:tRNA aminoacylation"/>
    <property type="evidence" value="ECO:0007669"/>
    <property type="project" value="InterPro"/>
</dbReference>
<dbReference type="GO" id="GO:0004556">
    <property type="term" value="F:alpha-amylase activity"/>
    <property type="evidence" value="ECO:0007669"/>
    <property type="project" value="TreeGrafter"/>
</dbReference>
<feature type="domain" description="Glycosyl hydrolase family 13 catalytic" evidence="3">
    <location>
        <begin position="9"/>
        <end position="453"/>
    </location>
</feature>
<dbReference type="CDD" id="cd11349">
    <property type="entry name" value="AmyAc_3"/>
    <property type="match status" value="1"/>
</dbReference>
<dbReference type="InterPro" id="IPR018163">
    <property type="entry name" value="Thr/Ala-tRNA-synth_IIc_edit"/>
</dbReference>
<dbReference type="GO" id="GO:0046872">
    <property type="term" value="F:metal ion binding"/>
    <property type="evidence" value="ECO:0007669"/>
    <property type="project" value="UniProtKB-KW"/>
</dbReference>
<dbReference type="SMART" id="SM00642">
    <property type="entry name" value="Aamy"/>
    <property type="match status" value="1"/>
</dbReference>
<evidence type="ECO:0000313" key="5">
    <source>
        <dbReference type="EMBL" id="GJG59220.1"/>
    </source>
</evidence>
<dbReference type="AlphaFoldDB" id="A0A9R1CYM2"/>
<feature type="domain" description="Threonyl/alanyl tRNA synthetase SAD" evidence="4">
    <location>
        <begin position="671"/>
        <end position="715"/>
    </location>
</feature>
<organism evidence="5 6">
    <name type="scientific">Prevotella lacticifex</name>
    <dbReference type="NCBI Taxonomy" id="2854755"/>
    <lineage>
        <taxon>Bacteria</taxon>
        <taxon>Pseudomonadati</taxon>
        <taxon>Bacteroidota</taxon>
        <taxon>Bacteroidia</taxon>
        <taxon>Bacteroidales</taxon>
        <taxon>Prevotellaceae</taxon>
        <taxon>Prevotella</taxon>
    </lineage>
</organism>
<accession>A0A9R1CYM2</accession>
<evidence type="ECO:0000259" key="3">
    <source>
        <dbReference type="SMART" id="SM00642"/>
    </source>
</evidence>